<dbReference type="Proteomes" id="UP000005396">
    <property type="component" value="Unassembled WGS sequence"/>
</dbReference>
<evidence type="ECO:0000313" key="1">
    <source>
        <dbReference type="EMBL" id="EDP15786.1"/>
    </source>
</evidence>
<name>A8RUB0_ENTBW</name>
<dbReference type="EMBL" id="ABCC02000033">
    <property type="protein sequence ID" value="EDP15786.1"/>
    <property type="molecule type" value="Genomic_DNA"/>
</dbReference>
<sequence>MEGEKVETGLEFQMTKGELAEYWLFRVFFCIGNAAGWDS</sequence>
<protein>
    <submittedName>
        <fullName evidence="1">Uncharacterized protein</fullName>
    </submittedName>
</protein>
<gene>
    <name evidence="1" type="ORF">CLOBOL_03957</name>
</gene>
<reference evidence="1 2" key="1">
    <citation type="submission" date="2007-08" db="EMBL/GenBank/DDBJ databases">
        <authorList>
            <person name="Fulton L."/>
            <person name="Clifton S."/>
            <person name="Fulton B."/>
            <person name="Xu J."/>
            <person name="Minx P."/>
            <person name="Pepin K.H."/>
            <person name="Johnson M."/>
            <person name="Thiruvilangam P."/>
            <person name="Bhonagiri V."/>
            <person name="Nash W.E."/>
            <person name="Mardis E.R."/>
            <person name="Wilson R.K."/>
        </authorList>
    </citation>
    <scope>NUCLEOTIDE SEQUENCE [LARGE SCALE GENOMIC DNA]</scope>
    <source>
        <strain evidence="2">ATCC BAA-613 / DSM 15670 / CCUG 46953 / JCM 12243 / WAL 16351</strain>
    </source>
</reference>
<comment type="caution">
    <text evidence="1">The sequence shown here is derived from an EMBL/GenBank/DDBJ whole genome shotgun (WGS) entry which is preliminary data.</text>
</comment>
<reference evidence="1 2" key="2">
    <citation type="submission" date="2007-09" db="EMBL/GenBank/DDBJ databases">
        <title>Draft genome sequence of Clostridium bolteae (ATCC BAA-613).</title>
        <authorList>
            <person name="Sudarsanam P."/>
            <person name="Ley R."/>
            <person name="Guruge J."/>
            <person name="Turnbaugh P.J."/>
            <person name="Mahowald M."/>
            <person name="Liep D."/>
            <person name="Gordon J."/>
        </authorList>
    </citation>
    <scope>NUCLEOTIDE SEQUENCE [LARGE SCALE GENOMIC DNA]</scope>
    <source>
        <strain evidence="2">ATCC BAA-613 / DSM 15670 / CCUG 46953 / JCM 12243 / WAL 16351</strain>
    </source>
</reference>
<accession>A8RUB0</accession>
<dbReference type="PaxDb" id="411902-CLOBOL_03957"/>
<dbReference type="HOGENOM" id="CLU_3307224_0_0_9"/>
<proteinExistence type="predicted"/>
<evidence type="ECO:0000313" key="2">
    <source>
        <dbReference type="Proteomes" id="UP000005396"/>
    </source>
</evidence>
<organism evidence="1 2">
    <name type="scientific">Enterocloster bolteae (strain ATCC BAA-613 / DSM 15670 / CCUG 46953 / JCM 12243 / WAL 16351)</name>
    <name type="common">Clostridium bolteae</name>
    <dbReference type="NCBI Taxonomy" id="411902"/>
    <lineage>
        <taxon>Bacteria</taxon>
        <taxon>Bacillati</taxon>
        <taxon>Bacillota</taxon>
        <taxon>Clostridia</taxon>
        <taxon>Lachnospirales</taxon>
        <taxon>Lachnospiraceae</taxon>
        <taxon>Enterocloster</taxon>
    </lineage>
</organism>
<dbReference type="AlphaFoldDB" id="A8RUB0"/>